<dbReference type="AlphaFoldDB" id="A0A0E9XEA3"/>
<name>A0A0E9XEA3_ANGAN</name>
<protein>
    <submittedName>
        <fullName evidence="1">Uncharacterized protein</fullName>
    </submittedName>
</protein>
<reference evidence="1" key="1">
    <citation type="submission" date="2014-11" db="EMBL/GenBank/DDBJ databases">
        <authorList>
            <person name="Amaro Gonzalez C."/>
        </authorList>
    </citation>
    <scope>NUCLEOTIDE SEQUENCE</scope>
</reference>
<proteinExistence type="predicted"/>
<accession>A0A0E9XEA3</accession>
<dbReference type="EMBL" id="GBXM01007618">
    <property type="protein sequence ID" value="JAI00960.1"/>
    <property type="molecule type" value="Transcribed_RNA"/>
</dbReference>
<evidence type="ECO:0000313" key="1">
    <source>
        <dbReference type="EMBL" id="JAI00960.1"/>
    </source>
</evidence>
<reference evidence="1" key="2">
    <citation type="journal article" date="2015" name="Fish Shellfish Immunol.">
        <title>Early steps in the European eel (Anguilla anguilla)-Vibrio vulnificus interaction in the gills: Role of the RtxA13 toxin.</title>
        <authorList>
            <person name="Callol A."/>
            <person name="Pajuelo D."/>
            <person name="Ebbesson L."/>
            <person name="Teles M."/>
            <person name="MacKenzie S."/>
            <person name="Amaro C."/>
        </authorList>
    </citation>
    <scope>NUCLEOTIDE SEQUENCE</scope>
</reference>
<sequence length="47" mass="5401">MVSEGGWMDLCSSLILDFFVYFFMQIQVCFMNGVSAFHNKGLYIHSS</sequence>
<organism evidence="1">
    <name type="scientific">Anguilla anguilla</name>
    <name type="common">European freshwater eel</name>
    <name type="synonym">Muraena anguilla</name>
    <dbReference type="NCBI Taxonomy" id="7936"/>
    <lineage>
        <taxon>Eukaryota</taxon>
        <taxon>Metazoa</taxon>
        <taxon>Chordata</taxon>
        <taxon>Craniata</taxon>
        <taxon>Vertebrata</taxon>
        <taxon>Euteleostomi</taxon>
        <taxon>Actinopterygii</taxon>
        <taxon>Neopterygii</taxon>
        <taxon>Teleostei</taxon>
        <taxon>Anguilliformes</taxon>
        <taxon>Anguillidae</taxon>
        <taxon>Anguilla</taxon>
    </lineage>
</organism>